<dbReference type="InterPro" id="IPR011333">
    <property type="entry name" value="SKP1/BTB/POZ_sf"/>
</dbReference>
<keyword evidence="4" id="KW-0539">Nucleus</keyword>
<dbReference type="SMART" id="SM00225">
    <property type="entry name" value="BTB"/>
    <property type="match status" value="1"/>
</dbReference>
<evidence type="ECO:0000256" key="6">
    <source>
        <dbReference type="SAM" id="MobiDB-lite"/>
    </source>
</evidence>
<gene>
    <name evidence="8" type="ORF">MNOR_LOCUS11890</name>
</gene>
<evidence type="ECO:0000256" key="4">
    <source>
        <dbReference type="ARBA" id="ARBA00023242"/>
    </source>
</evidence>
<evidence type="ECO:0000313" key="9">
    <source>
        <dbReference type="Proteomes" id="UP001497623"/>
    </source>
</evidence>
<comment type="caution">
    <text evidence="8">The sequence shown here is derived from an EMBL/GenBank/DDBJ whole genome shotgun (WGS) entry which is preliminary data.</text>
</comment>
<dbReference type="GO" id="GO:0006357">
    <property type="term" value="P:regulation of transcription by RNA polymerase II"/>
    <property type="evidence" value="ECO:0007669"/>
    <property type="project" value="TreeGrafter"/>
</dbReference>
<evidence type="ECO:0000256" key="3">
    <source>
        <dbReference type="ARBA" id="ARBA00022902"/>
    </source>
</evidence>
<protein>
    <recommendedName>
        <fullName evidence="7">BTB domain-containing protein</fullName>
    </recommendedName>
</protein>
<dbReference type="Pfam" id="PF00651">
    <property type="entry name" value="BTB"/>
    <property type="match status" value="1"/>
</dbReference>
<dbReference type="GO" id="GO:0007464">
    <property type="term" value="P:R3/R4 cell fate commitment"/>
    <property type="evidence" value="ECO:0007669"/>
    <property type="project" value="UniProtKB-ARBA"/>
</dbReference>
<evidence type="ECO:0000259" key="7">
    <source>
        <dbReference type="PROSITE" id="PS50097"/>
    </source>
</evidence>
<dbReference type="Proteomes" id="UP001497623">
    <property type="component" value="Unassembled WGS sequence"/>
</dbReference>
<dbReference type="PANTHER" id="PTHR23110:SF111">
    <property type="entry name" value="LONGITUDINALS LACKING PROTEIN, ISOFORMS F_I_K_T"/>
    <property type="match status" value="1"/>
</dbReference>
<dbReference type="Gene3D" id="3.30.710.10">
    <property type="entry name" value="Potassium Channel Kv1.1, Chain A"/>
    <property type="match status" value="1"/>
</dbReference>
<dbReference type="InterPro" id="IPR051095">
    <property type="entry name" value="Dros_DevTransReg"/>
</dbReference>
<evidence type="ECO:0000256" key="1">
    <source>
        <dbReference type="ARBA" id="ARBA00022473"/>
    </source>
</evidence>
<feature type="compositionally biased region" description="Basic and acidic residues" evidence="6">
    <location>
        <begin position="152"/>
        <end position="169"/>
    </location>
</feature>
<feature type="region of interest" description="Disordered" evidence="6">
    <location>
        <begin position="131"/>
        <end position="181"/>
    </location>
</feature>
<dbReference type="SUPFAM" id="SSF54695">
    <property type="entry name" value="POZ domain"/>
    <property type="match status" value="1"/>
</dbReference>
<dbReference type="EMBL" id="CAXKWB010006349">
    <property type="protein sequence ID" value="CAL4082413.1"/>
    <property type="molecule type" value="Genomic_DNA"/>
</dbReference>
<evidence type="ECO:0000256" key="5">
    <source>
        <dbReference type="ARBA" id="ARBA00037382"/>
    </source>
</evidence>
<dbReference type="GO" id="GO:0045467">
    <property type="term" value="P:R7 cell development"/>
    <property type="evidence" value="ECO:0007669"/>
    <property type="project" value="UniProtKB-ARBA"/>
</dbReference>
<feature type="region of interest" description="Disordered" evidence="6">
    <location>
        <begin position="228"/>
        <end position="247"/>
    </location>
</feature>
<dbReference type="GO" id="GO:0007526">
    <property type="term" value="P:larval somatic muscle development"/>
    <property type="evidence" value="ECO:0007669"/>
    <property type="project" value="UniProtKB-ARBA"/>
</dbReference>
<dbReference type="GO" id="GO:0016199">
    <property type="term" value="P:axon midline choice point recognition"/>
    <property type="evidence" value="ECO:0007669"/>
    <property type="project" value="UniProtKB-ARBA"/>
</dbReference>
<evidence type="ECO:0000313" key="8">
    <source>
        <dbReference type="EMBL" id="CAL4082413.1"/>
    </source>
</evidence>
<proteinExistence type="predicted"/>
<dbReference type="GO" id="GO:0008406">
    <property type="term" value="P:gonad development"/>
    <property type="evidence" value="ECO:0007669"/>
    <property type="project" value="UniProtKB-ARBA"/>
</dbReference>
<feature type="domain" description="BTB" evidence="7">
    <location>
        <begin position="32"/>
        <end position="102"/>
    </location>
</feature>
<dbReference type="InterPro" id="IPR000210">
    <property type="entry name" value="BTB/POZ_dom"/>
</dbReference>
<dbReference type="PANTHER" id="PTHR23110">
    <property type="entry name" value="BTB DOMAIN TRANSCRIPTION FACTOR"/>
    <property type="match status" value="1"/>
</dbReference>
<feature type="compositionally biased region" description="Basic and acidic residues" evidence="6">
    <location>
        <begin position="131"/>
        <end position="144"/>
    </location>
</feature>
<dbReference type="PROSITE" id="PS50097">
    <property type="entry name" value="BTB"/>
    <property type="match status" value="1"/>
</dbReference>
<dbReference type="AlphaFoldDB" id="A0AAV2QIL9"/>
<dbReference type="CDD" id="cd18315">
    <property type="entry name" value="BTB_POZ_BAB-like"/>
    <property type="match status" value="1"/>
</dbReference>
<keyword evidence="3" id="KW-0524">Neurogenesis</keyword>
<evidence type="ECO:0000256" key="2">
    <source>
        <dbReference type="ARBA" id="ARBA00022782"/>
    </source>
</evidence>
<comment type="function">
    <text evidence="5">Putative transcription factor required for axon growth and guidance in the central and peripheral nervous systems. Repels CNS axons away from the midline by promoting the expression of the midline repellent sli and its receptor robo.</text>
</comment>
<sequence>MADSGFVRLKWDYYRHNFSETLYNVKKKECYSDVTISCEGKLYRVHRLVIAMSSSYMDKLFQDIERTNSFISNLVVVLKDINSKELELLLDFIYAGEVEVLQHDLPGLIKAAEYLGIKGFSNSKDGDIEKSGDLESFNEYERNSMTKRPSKNNKDNKSFKKFKDGKSDKYQSSISEDTEHILSSDEIKSEFSQQVKSPIYTDSVDDTTDFNDTAIDEINLNNQDAELSSRDSFTKENSETNLSEPDEPVDFKNIKIEHDDDSSDIIIEEETISKPAIVPHFKQNEPESRVEHNKQMLTNRNQSHKDISFSSTSGLQWMDFDGGQSIQTNIAGSSNVGLHSHMPTFNASTNRLRSSPAWIGFDEIGKGKVEGSRLVKCKLCGIVKVSKGGNTTIMAQHIKVHHKNDGSGLCQKLEE</sequence>
<organism evidence="8 9">
    <name type="scientific">Meganyctiphanes norvegica</name>
    <name type="common">Northern krill</name>
    <name type="synonym">Thysanopoda norvegica</name>
    <dbReference type="NCBI Taxonomy" id="48144"/>
    <lineage>
        <taxon>Eukaryota</taxon>
        <taxon>Metazoa</taxon>
        <taxon>Ecdysozoa</taxon>
        <taxon>Arthropoda</taxon>
        <taxon>Crustacea</taxon>
        <taxon>Multicrustacea</taxon>
        <taxon>Malacostraca</taxon>
        <taxon>Eumalacostraca</taxon>
        <taxon>Eucarida</taxon>
        <taxon>Euphausiacea</taxon>
        <taxon>Euphausiidae</taxon>
        <taxon>Meganyctiphanes</taxon>
    </lineage>
</organism>
<dbReference type="GO" id="GO:0045476">
    <property type="term" value="P:nurse cell apoptotic process"/>
    <property type="evidence" value="ECO:0007669"/>
    <property type="project" value="UniProtKB-ARBA"/>
</dbReference>
<dbReference type="GO" id="GO:0005634">
    <property type="term" value="C:nucleus"/>
    <property type="evidence" value="ECO:0007669"/>
    <property type="project" value="UniProtKB-ARBA"/>
</dbReference>
<feature type="non-terminal residue" evidence="8">
    <location>
        <position position="415"/>
    </location>
</feature>
<reference evidence="8 9" key="1">
    <citation type="submission" date="2024-05" db="EMBL/GenBank/DDBJ databases">
        <authorList>
            <person name="Wallberg A."/>
        </authorList>
    </citation>
    <scope>NUCLEOTIDE SEQUENCE [LARGE SCALE GENOMIC DNA]</scope>
</reference>
<name>A0AAV2QIL9_MEGNR</name>
<accession>A0AAV2QIL9</accession>
<keyword evidence="9" id="KW-1185">Reference proteome</keyword>
<keyword evidence="2" id="KW-0221">Differentiation</keyword>
<feature type="compositionally biased region" description="Basic and acidic residues" evidence="6">
    <location>
        <begin position="228"/>
        <end position="238"/>
    </location>
</feature>
<dbReference type="GO" id="GO:0048813">
    <property type="term" value="P:dendrite morphogenesis"/>
    <property type="evidence" value="ECO:0007669"/>
    <property type="project" value="UniProtKB-ARBA"/>
</dbReference>
<dbReference type="GO" id="GO:0035167">
    <property type="term" value="P:larval lymph gland hemopoiesis"/>
    <property type="evidence" value="ECO:0007669"/>
    <property type="project" value="UniProtKB-ARBA"/>
</dbReference>
<keyword evidence="1" id="KW-0217">Developmental protein</keyword>